<dbReference type="InterPro" id="IPR027417">
    <property type="entry name" value="P-loop_NTPase"/>
</dbReference>
<evidence type="ECO:0000256" key="7">
    <source>
        <dbReference type="SAM" id="Phobius"/>
    </source>
</evidence>
<evidence type="ECO:0000256" key="2">
    <source>
        <dbReference type="ARBA" id="ARBA00022692"/>
    </source>
</evidence>
<dbReference type="SUPFAM" id="SSF90123">
    <property type="entry name" value="ABC transporter transmembrane region"/>
    <property type="match status" value="1"/>
</dbReference>
<keyword evidence="2 7" id="KW-0812">Transmembrane</keyword>
<feature type="transmembrane region" description="Helical" evidence="7">
    <location>
        <begin position="148"/>
        <end position="166"/>
    </location>
</feature>
<dbReference type="Gene3D" id="3.40.50.300">
    <property type="entry name" value="P-loop containing nucleotide triphosphate hydrolases"/>
    <property type="match status" value="1"/>
</dbReference>
<feature type="domain" description="ABC transporter" evidence="8">
    <location>
        <begin position="368"/>
        <end position="606"/>
    </location>
</feature>
<dbReference type="GO" id="GO:0005524">
    <property type="term" value="F:ATP binding"/>
    <property type="evidence" value="ECO:0007669"/>
    <property type="project" value="UniProtKB-KW"/>
</dbReference>
<dbReference type="SUPFAM" id="SSF52540">
    <property type="entry name" value="P-loop containing nucleoside triphosphate hydrolases"/>
    <property type="match status" value="1"/>
</dbReference>
<dbReference type="InterPro" id="IPR003593">
    <property type="entry name" value="AAA+_ATPase"/>
</dbReference>
<dbReference type="Gene3D" id="1.20.1560.10">
    <property type="entry name" value="ABC transporter type 1, transmembrane domain"/>
    <property type="match status" value="1"/>
</dbReference>
<dbReference type="InterPro" id="IPR017871">
    <property type="entry name" value="ABC_transporter-like_CS"/>
</dbReference>
<keyword evidence="5 7" id="KW-1133">Transmembrane helix</keyword>
<reference evidence="10" key="1">
    <citation type="journal article" date="2019" name="Int. J. Syst. Evol. Microbiol.">
        <title>The Global Catalogue of Microorganisms (GCM) 10K type strain sequencing project: providing services to taxonomists for standard genome sequencing and annotation.</title>
        <authorList>
            <consortium name="The Broad Institute Genomics Platform"/>
            <consortium name="The Broad Institute Genome Sequencing Center for Infectious Disease"/>
            <person name="Wu L."/>
            <person name="Ma J."/>
        </authorList>
    </citation>
    <scope>NUCLEOTIDE SEQUENCE [LARGE SCALE GENOMIC DNA]</scope>
    <source>
        <strain evidence="10">JCM 12662</strain>
    </source>
</reference>
<dbReference type="CDD" id="cd03228">
    <property type="entry name" value="ABCC_MRP_Like"/>
    <property type="match status" value="1"/>
</dbReference>
<dbReference type="PANTHER" id="PTHR43394:SF1">
    <property type="entry name" value="ATP-BINDING CASSETTE SUB-FAMILY B MEMBER 10, MITOCHONDRIAL"/>
    <property type="match status" value="1"/>
</dbReference>
<dbReference type="PROSITE" id="PS00211">
    <property type="entry name" value="ABC_TRANSPORTER_1"/>
    <property type="match status" value="1"/>
</dbReference>
<dbReference type="SMART" id="SM00382">
    <property type="entry name" value="AAA"/>
    <property type="match status" value="1"/>
</dbReference>
<evidence type="ECO:0000256" key="4">
    <source>
        <dbReference type="ARBA" id="ARBA00022840"/>
    </source>
</evidence>
<evidence type="ECO:0000259" key="8">
    <source>
        <dbReference type="PROSITE" id="PS50893"/>
    </source>
</evidence>
<organism evidence="9 10">
    <name type="scientific">Alkalibacterium iburiense</name>
    <dbReference type="NCBI Taxonomy" id="290589"/>
    <lineage>
        <taxon>Bacteria</taxon>
        <taxon>Bacillati</taxon>
        <taxon>Bacillota</taxon>
        <taxon>Bacilli</taxon>
        <taxon>Lactobacillales</taxon>
        <taxon>Carnobacteriaceae</taxon>
        <taxon>Alkalibacterium</taxon>
    </lineage>
</organism>
<dbReference type="EMBL" id="BAAACW010000128">
    <property type="protein sequence ID" value="GAA0368102.1"/>
    <property type="molecule type" value="Genomic_DNA"/>
</dbReference>
<evidence type="ECO:0000256" key="1">
    <source>
        <dbReference type="ARBA" id="ARBA00004651"/>
    </source>
</evidence>
<gene>
    <name evidence="9" type="ORF">GCM10008932_19950</name>
</gene>
<comment type="caution">
    <text evidence="9">The sequence shown here is derived from an EMBL/GenBank/DDBJ whole genome shotgun (WGS) entry which is preliminary data.</text>
</comment>
<dbReference type="InterPro" id="IPR036640">
    <property type="entry name" value="ABC1_TM_sf"/>
</dbReference>
<evidence type="ECO:0000256" key="5">
    <source>
        <dbReference type="ARBA" id="ARBA00022989"/>
    </source>
</evidence>
<dbReference type="Pfam" id="PF00005">
    <property type="entry name" value="ABC_tran"/>
    <property type="match status" value="1"/>
</dbReference>
<protein>
    <submittedName>
        <fullName evidence="9">ABC transporter ATP-binding protein</fullName>
    </submittedName>
</protein>
<proteinExistence type="predicted"/>
<sequence>MQSFKESAQLMWRGYKEVYELEPKLILISLAQGVSEGLFPFISLFFTSWIINILFTQPTFEELIPIIASALLLTFTANVLANGLEHYRITLYYQAKDKKDMKMNNKVIYMDYEFIENTEVHELRNFLDMAELSGGQGLHYYMLETKGLITQLISLVVASVFVLQIFTAEVPATSSLSFLNSGWFLVGVIIVGIAYFLYASKIYERGVNALNKMLESATHTNNIYGFIMNQLFDYQSGKEIRLYKQQKVYSKVFKGMSESTGEALTTMQNEENLGTTKLQIWIHLFLGLGFLFTTLKAIGGAIPPGSIVIYTGALSNFMMAFPEFVSNVSQLKNNNKVLKKYFEFLELKSEKHEGTLPIEKRSDHEYELEVRNVSFKYPGSDDYVLKNINLKLTIGEKMAIVGMNGSGKTTFIKLLARLYDPSEGEILLNGIDIKKYNYDEYLQLFSVVFQDFGLFSFSLGENIAASTEYEKEKVLSAIEDAGFKERYDKLPKGLNTYLYQNFEKDGVEVSGGEAQKIAMARAIYKDAPIVILDEPTAALDPIAEFEIYSHFDKIVGDKTALYISHRLSSCRFCDEIVVFHEGEIVQRGPHEELVKDKKGKYHDLWYAQAQYYTEDDEGEIKEVVLT</sequence>
<dbReference type="InterPro" id="IPR039421">
    <property type="entry name" value="Type_1_exporter"/>
</dbReference>
<dbReference type="Proteomes" id="UP001501166">
    <property type="component" value="Unassembled WGS sequence"/>
</dbReference>
<evidence type="ECO:0000313" key="9">
    <source>
        <dbReference type="EMBL" id="GAA0368102.1"/>
    </source>
</evidence>
<evidence type="ECO:0000313" key="10">
    <source>
        <dbReference type="Proteomes" id="UP001501166"/>
    </source>
</evidence>
<name>A0ABP3HGD3_9LACT</name>
<keyword evidence="3" id="KW-0547">Nucleotide-binding</keyword>
<keyword evidence="6 7" id="KW-0472">Membrane</keyword>
<keyword evidence="4 9" id="KW-0067">ATP-binding</keyword>
<feature type="transmembrane region" description="Helical" evidence="7">
    <location>
        <begin position="178"/>
        <end position="198"/>
    </location>
</feature>
<dbReference type="InterPro" id="IPR003439">
    <property type="entry name" value="ABC_transporter-like_ATP-bd"/>
</dbReference>
<accession>A0ABP3HGD3</accession>
<feature type="transmembrane region" description="Helical" evidence="7">
    <location>
        <begin position="307"/>
        <end position="326"/>
    </location>
</feature>
<comment type="subcellular location">
    <subcellularLocation>
        <location evidence="1">Cell membrane</location>
        <topology evidence="1">Multi-pass membrane protein</topology>
    </subcellularLocation>
</comment>
<dbReference type="PANTHER" id="PTHR43394">
    <property type="entry name" value="ATP-DEPENDENT PERMEASE MDL1, MITOCHONDRIAL"/>
    <property type="match status" value="1"/>
</dbReference>
<feature type="transmembrane region" description="Helical" evidence="7">
    <location>
        <begin position="280"/>
        <end position="301"/>
    </location>
</feature>
<dbReference type="PROSITE" id="PS50893">
    <property type="entry name" value="ABC_TRANSPORTER_2"/>
    <property type="match status" value="1"/>
</dbReference>
<evidence type="ECO:0000256" key="3">
    <source>
        <dbReference type="ARBA" id="ARBA00022741"/>
    </source>
</evidence>
<feature type="transmembrane region" description="Helical" evidence="7">
    <location>
        <begin position="25"/>
        <end position="51"/>
    </location>
</feature>
<keyword evidence="10" id="KW-1185">Reference proteome</keyword>
<evidence type="ECO:0000256" key="6">
    <source>
        <dbReference type="ARBA" id="ARBA00023136"/>
    </source>
</evidence>
<feature type="transmembrane region" description="Helical" evidence="7">
    <location>
        <begin position="63"/>
        <end position="81"/>
    </location>
</feature>
<dbReference type="RefSeq" id="WP_343756251.1">
    <property type="nucleotide sequence ID" value="NZ_BAAACW010000128.1"/>
</dbReference>